<dbReference type="InterPro" id="IPR007180">
    <property type="entry name" value="DUF382"/>
</dbReference>
<evidence type="ECO:0000259" key="1">
    <source>
        <dbReference type="Pfam" id="PF04037"/>
    </source>
</evidence>
<evidence type="ECO:0000313" key="2">
    <source>
        <dbReference type="EMBL" id="KAK2649793.1"/>
    </source>
</evidence>
<dbReference type="PANTHER" id="PTHR12785:SF6">
    <property type="entry name" value="SPLICING FACTOR 3B SUBUNIT 2"/>
    <property type="match status" value="1"/>
</dbReference>
<name>A0AAD9U909_9ROSI</name>
<comment type="caution">
    <text evidence="2">The sequence shown here is derived from an EMBL/GenBank/DDBJ whole genome shotgun (WGS) entry which is preliminary data.</text>
</comment>
<keyword evidence="3" id="KW-1185">Reference proteome</keyword>
<feature type="domain" description="DUF382" evidence="1">
    <location>
        <begin position="101"/>
        <end position="155"/>
    </location>
</feature>
<accession>A0AAD9U909</accession>
<evidence type="ECO:0000313" key="3">
    <source>
        <dbReference type="Proteomes" id="UP001280121"/>
    </source>
</evidence>
<protein>
    <recommendedName>
        <fullName evidence="1">DUF382 domain-containing protein</fullName>
    </recommendedName>
</protein>
<sequence length="155" mass="17404">MISHDFSPHTRSISYSAHQRSSTPFQTSSVSICSSTPCINLRSAPTTTRRQPKPQLCSSVSICSTSDLLIRFAQPKAKVSLPQRSICSSSPRPIYLNESKVWDAIAADPKLLVFLKAYRNTVPVLRHWCQKRKFLQGKRGIEKQPFQLPDFIAAT</sequence>
<dbReference type="InterPro" id="IPR052584">
    <property type="entry name" value="U2_snRNP_Complex_Component"/>
</dbReference>
<gene>
    <name evidence="2" type="ORF">Ddye_017282</name>
</gene>
<reference evidence="2" key="1">
    <citation type="journal article" date="2023" name="Plant J.">
        <title>Genome sequences and population genomics provide insights into the demographic history, inbreeding, and mutation load of two 'living fossil' tree species of Dipteronia.</title>
        <authorList>
            <person name="Feng Y."/>
            <person name="Comes H.P."/>
            <person name="Chen J."/>
            <person name="Zhu S."/>
            <person name="Lu R."/>
            <person name="Zhang X."/>
            <person name="Li P."/>
            <person name="Qiu J."/>
            <person name="Olsen K.M."/>
            <person name="Qiu Y."/>
        </authorList>
    </citation>
    <scope>NUCLEOTIDE SEQUENCE</scope>
    <source>
        <strain evidence="2">KIB01</strain>
    </source>
</reference>
<proteinExistence type="predicted"/>
<organism evidence="2 3">
    <name type="scientific">Dipteronia dyeriana</name>
    <dbReference type="NCBI Taxonomy" id="168575"/>
    <lineage>
        <taxon>Eukaryota</taxon>
        <taxon>Viridiplantae</taxon>
        <taxon>Streptophyta</taxon>
        <taxon>Embryophyta</taxon>
        <taxon>Tracheophyta</taxon>
        <taxon>Spermatophyta</taxon>
        <taxon>Magnoliopsida</taxon>
        <taxon>eudicotyledons</taxon>
        <taxon>Gunneridae</taxon>
        <taxon>Pentapetalae</taxon>
        <taxon>rosids</taxon>
        <taxon>malvids</taxon>
        <taxon>Sapindales</taxon>
        <taxon>Sapindaceae</taxon>
        <taxon>Hippocastanoideae</taxon>
        <taxon>Acereae</taxon>
        <taxon>Dipteronia</taxon>
    </lineage>
</organism>
<dbReference type="Pfam" id="PF04037">
    <property type="entry name" value="DUF382"/>
    <property type="match status" value="1"/>
</dbReference>
<dbReference type="EMBL" id="JANJYI010000005">
    <property type="protein sequence ID" value="KAK2649793.1"/>
    <property type="molecule type" value="Genomic_DNA"/>
</dbReference>
<dbReference type="GO" id="GO:0005634">
    <property type="term" value="C:nucleus"/>
    <property type="evidence" value="ECO:0007669"/>
    <property type="project" value="InterPro"/>
</dbReference>
<dbReference type="PANTHER" id="PTHR12785">
    <property type="entry name" value="SPLICING FACTOR 3B"/>
    <property type="match status" value="1"/>
</dbReference>
<dbReference type="AlphaFoldDB" id="A0AAD9U909"/>
<dbReference type="Proteomes" id="UP001280121">
    <property type="component" value="Unassembled WGS sequence"/>
</dbReference>